<dbReference type="GO" id="GO:0000149">
    <property type="term" value="F:SNARE binding"/>
    <property type="evidence" value="ECO:0007669"/>
    <property type="project" value="TreeGrafter"/>
</dbReference>
<dbReference type="GO" id="GO:0048488">
    <property type="term" value="P:synaptic vesicle endocytosis"/>
    <property type="evidence" value="ECO:0007669"/>
    <property type="project" value="TreeGrafter"/>
</dbReference>
<gene>
    <name evidence="3" type="ORF">F2P81_007440</name>
</gene>
<dbReference type="PANTHER" id="PTHR10024">
    <property type="entry name" value="SYNAPTOTAGMIN"/>
    <property type="match status" value="1"/>
</dbReference>
<dbReference type="GO" id="GO:0005544">
    <property type="term" value="F:calcium-dependent phospholipid binding"/>
    <property type="evidence" value="ECO:0007669"/>
    <property type="project" value="TreeGrafter"/>
</dbReference>
<dbReference type="SMART" id="SM00239">
    <property type="entry name" value="C2"/>
    <property type="match status" value="1"/>
</dbReference>
<dbReference type="GO" id="GO:0031045">
    <property type="term" value="C:dense core granule"/>
    <property type="evidence" value="ECO:0007669"/>
    <property type="project" value="TreeGrafter"/>
</dbReference>
<reference evidence="3 4" key="1">
    <citation type="submission" date="2019-06" db="EMBL/GenBank/DDBJ databases">
        <title>Draft genomes of female and male turbot (Scophthalmus maximus).</title>
        <authorList>
            <person name="Xu H."/>
            <person name="Xu X.-W."/>
            <person name="Shao C."/>
            <person name="Chen S."/>
        </authorList>
    </citation>
    <scope>NUCLEOTIDE SEQUENCE [LARGE SCALE GENOMIC DNA]</scope>
    <source>
        <strain evidence="3">Ysfricsl-2016a</strain>
        <tissue evidence="3">Blood</tissue>
    </source>
</reference>
<comment type="similarity">
    <text evidence="1">Belongs to the synaptotagmin family.</text>
</comment>
<dbReference type="Proteomes" id="UP000438429">
    <property type="component" value="Unassembled WGS sequence"/>
</dbReference>
<protein>
    <recommendedName>
        <fullName evidence="2">C2 domain-containing protein</fullName>
    </recommendedName>
</protein>
<sequence length="272" mass="30624">MPFSDTVKYVLLAVSVALLVLALGILAWQAFRCCTQTHAAYTRQGAVVRELLYSGDTSTTAGKYSGAPSTKVDGSLRFSVHFDQPLSRLVVHVLRVEGLPKHSQTCRLQLFVKLQLMWAGSAAVELVGRRDEEDLVGEVLLSLKFLPTAQRLEVGLLKVRTVPTEICSDAALYVKISVQCNQYKLRYQRTSVVARCLVTIFNEVLMFSLPEFPMERCKILVSVYQTRTTWKSPKQLVGQLTVGKERIAEDEHWNLMMRSVRQPVAKWHGLLL</sequence>
<dbReference type="GO" id="GO:0005509">
    <property type="term" value="F:calcium ion binding"/>
    <property type="evidence" value="ECO:0007669"/>
    <property type="project" value="TreeGrafter"/>
</dbReference>
<dbReference type="PROSITE" id="PS50004">
    <property type="entry name" value="C2"/>
    <property type="match status" value="1"/>
</dbReference>
<dbReference type="GO" id="GO:0030672">
    <property type="term" value="C:synaptic vesicle membrane"/>
    <property type="evidence" value="ECO:0007669"/>
    <property type="project" value="TreeGrafter"/>
</dbReference>
<name>A0A6A4THI6_SCOMX</name>
<organism evidence="3 4">
    <name type="scientific">Scophthalmus maximus</name>
    <name type="common">Turbot</name>
    <name type="synonym">Psetta maxima</name>
    <dbReference type="NCBI Taxonomy" id="52904"/>
    <lineage>
        <taxon>Eukaryota</taxon>
        <taxon>Metazoa</taxon>
        <taxon>Chordata</taxon>
        <taxon>Craniata</taxon>
        <taxon>Vertebrata</taxon>
        <taxon>Euteleostomi</taxon>
        <taxon>Actinopterygii</taxon>
        <taxon>Neopterygii</taxon>
        <taxon>Teleostei</taxon>
        <taxon>Neoteleostei</taxon>
        <taxon>Acanthomorphata</taxon>
        <taxon>Carangaria</taxon>
        <taxon>Pleuronectiformes</taxon>
        <taxon>Pleuronectoidei</taxon>
        <taxon>Scophthalmidae</taxon>
        <taxon>Scophthalmus</taxon>
    </lineage>
</organism>
<evidence type="ECO:0000313" key="3">
    <source>
        <dbReference type="EMBL" id="KAF0041542.1"/>
    </source>
</evidence>
<dbReference type="GO" id="GO:0005886">
    <property type="term" value="C:plasma membrane"/>
    <property type="evidence" value="ECO:0007669"/>
    <property type="project" value="TreeGrafter"/>
</dbReference>
<dbReference type="InterPro" id="IPR000008">
    <property type="entry name" value="C2_dom"/>
</dbReference>
<dbReference type="InterPro" id="IPR035892">
    <property type="entry name" value="C2_domain_sf"/>
</dbReference>
<dbReference type="GO" id="GO:0030424">
    <property type="term" value="C:axon"/>
    <property type="evidence" value="ECO:0007669"/>
    <property type="project" value="TreeGrafter"/>
</dbReference>
<dbReference type="EMBL" id="VEVO01000006">
    <property type="protein sequence ID" value="KAF0041542.1"/>
    <property type="molecule type" value="Genomic_DNA"/>
</dbReference>
<proteinExistence type="inferred from homology"/>
<dbReference type="GO" id="GO:0001786">
    <property type="term" value="F:phosphatidylserine binding"/>
    <property type="evidence" value="ECO:0007669"/>
    <property type="project" value="TreeGrafter"/>
</dbReference>
<accession>A0A6A4THI6</accession>
<evidence type="ECO:0000256" key="1">
    <source>
        <dbReference type="ARBA" id="ARBA00006996"/>
    </source>
</evidence>
<dbReference type="GO" id="GO:0048791">
    <property type="term" value="P:calcium ion-regulated exocytosis of neurotransmitter"/>
    <property type="evidence" value="ECO:0007669"/>
    <property type="project" value="TreeGrafter"/>
</dbReference>
<dbReference type="Gene3D" id="2.60.40.150">
    <property type="entry name" value="C2 domain"/>
    <property type="match status" value="1"/>
</dbReference>
<evidence type="ECO:0000313" key="4">
    <source>
        <dbReference type="Proteomes" id="UP000438429"/>
    </source>
</evidence>
<comment type="caution">
    <text evidence="3">The sequence shown here is derived from an EMBL/GenBank/DDBJ whole genome shotgun (WGS) entry which is preliminary data.</text>
</comment>
<evidence type="ECO:0000259" key="2">
    <source>
        <dbReference type="PROSITE" id="PS50004"/>
    </source>
</evidence>
<dbReference type="PANTHER" id="PTHR10024:SF175">
    <property type="entry name" value="C2 DOMAIN-CONTAINING PROTEIN"/>
    <property type="match status" value="1"/>
</dbReference>
<feature type="domain" description="C2" evidence="2">
    <location>
        <begin position="135"/>
        <end position="268"/>
    </location>
</feature>
<dbReference type="AlphaFoldDB" id="A0A6A4THI6"/>
<dbReference type="SUPFAM" id="SSF49562">
    <property type="entry name" value="C2 domain (Calcium/lipid-binding domain, CaLB)"/>
    <property type="match status" value="1"/>
</dbReference>
<dbReference type="Pfam" id="PF00168">
    <property type="entry name" value="C2"/>
    <property type="match status" value="1"/>
</dbReference>
<dbReference type="GO" id="GO:0030276">
    <property type="term" value="F:clathrin binding"/>
    <property type="evidence" value="ECO:0007669"/>
    <property type="project" value="TreeGrafter"/>
</dbReference>